<proteinExistence type="predicted"/>
<dbReference type="RefSeq" id="WP_406188949.1">
    <property type="nucleotide sequence ID" value="NZ_CP108135.1"/>
</dbReference>
<reference evidence="2 3" key="1">
    <citation type="submission" date="2022-10" db="EMBL/GenBank/DDBJ databases">
        <title>The complete genomes of actinobacterial strains from the NBC collection.</title>
        <authorList>
            <person name="Joergensen T.S."/>
            <person name="Alvarez Arevalo M."/>
            <person name="Sterndorff E.B."/>
            <person name="Faurdal D."/>
            <person name="Vuksanovic O."/>
            <person name="Mourched A.-S."/>
            <person name="Charusanti P."/>
            <person name="Shaw S."/>
            <person name="Blin K."/>
            <person name="Weber T."/>
        </authorList>
    </citation>
    <scope>NUCLEOTIDE SEQUENCE [LARGE SCALE GENOMIC DNA]</scope>
    <source>
        <strain evidence="2 3">NBC_00185</strain>
    </source>
</reference>
<evidence type="ECO:0000313" key="2">
    <source>
        <dbReference type="EMBL" id="WTP69338.1"/>
    </source>
</evidence>
<feature type="compositionally biased region" description="Basic and acidic residues" evidence="1">
    <location>
        <begin position="255"/>
        <end position="271"/>
    </location>
</feature>
<dbReference type="EMBL" id="CP108135">
    <property type="protein sequence ID" value="WTP69338.1"/>
    <property type="molecule type" value="Genomic_DNA"/>
</dbReference>
<feature type="region of interest" description="Disordered" evidence="1">
    <location>
        <begin position="234"/>
        <end position="271"/>
    </location>
</feature>
<organism evidence="2 3">
    <name type="scientific">[Kitasatospora] papulosa</name>
    <dbReference type="NCBI Taxonomy" id="1464011"/>
    <lineage>
        <taxon>Bacteria</taxon>
        <taxon>Bacillati</taxon>
        <taxon>Actinomycetota</taxon>
        <taxon>Actinomycetes</taxon>
        <taxon>Kitasatosporales</taxon>
        <taxon>Streptomycetaceae</taxon>
        <taxon>Streptomyces</taxon>
    </lineage>
</organism>
<evidence type="ECO:0000313" key="3">
    <source>
        <dbReference type="Proteomes" id="UP001622496"/>
    </source>
</evidence>
<name>A0ABZ1KCN5_9ACTN</name>
<accession>A0ABZ1KCN5</accession>
<feature type="compositionally biased region" description="Basic and acidic residues" evidence="1">
    <location>
        <begin position="127"/>
        <end position="146"/>
    </location>
</feature>
<keyword evidence="3" id="KW-1185">Reference proteome</keyword>
<sequence length="271" mass="30111">MARIRSIKPEFFTSLTVADLTPEQRLTFIGLWTHADDEGRCVDDARLIKAAIWPLDDRTTADIESDLGALSESSLILRYTLNRKRYMAVRGWAEHQRINRPTASKLPPPPDRPIPDLTSANEPSPTPHRELTEDSLAERKGKEQGKEQGTGKGTPSPPPAASTSDPGPAFDEFWSRYPRKAGKSEAVKAWVKAMKDGADAALLLGAVKAHADYHLAVKTEQQFIPHASTWLNQKRYEDEPPQLPRSAGPQTAPRDTSHMTEEEKRSALQFG</sequence>
<dbReference type="Proteomes" id="UP001622496">
    <property type="component" value="Chromosome"/>
</dbReference>
<gene>
    <name evidence="2" type="ORF">OG560_29520</name>
</gene>
<protein>
    <submittedName>
        <fullName evidence="2">Uncharacterized protein</fullName>
    </submittedName>
</protein>
<feature type="region of interest" description="Disordered" evidence="1">
    <location>
        <begin position="99"/>
        <end position="174"/>
    </location>
</feature>
<evidence type="ECO:0000256" key="1">
    <source>
        <dbReference type="SAM" id="MobiDB-lite"/>
    </source>
</evidence>